<accession>A0A0G1RQH7</accession>
<dbReference type="InterPro" id="IPR008189">
    <property type="entry name" value="rRNA_ssu_MeTfrase_I"/>
</dbReference>
<dbReference type="HAMAP" id="MF_01877">
    <property type="entry name" value="16SrRNA_methyltr_I"/>
    <property type="match status" value="1"/>
</dbReference>
<evidence type="ECO:0000256" key="5">
    <source>
        <dbReference type="ARBA" id="ARBA00022691"/>
    </source>
</evidence>
<dbReference type="GO" id="GO:0070677">
    <property type="term" value="F:rRNA (cytosine-2'-O-)-methyltransferase activity"/>
    <property type="evidence" value="ECO:0007669"/>
    <property type="project" value="UniProtKB-UniRule"/>
</dbReference>
<dbReference type="CDD" id="cd11648">
    <property type="entry name" value="RsmI"/>
    <property type="match status" value="1"/>
</dbReference>
<keyword evidence="5 6" id="KW-0949">S-adenosyl-L-methionine</keyword>
<feature type="domain" description="Tetrapyrrole methylase" evidence="7">
    <location>
        <begin position="4"/>
        <end position="204"/>
    </location>
</feature>
<dbReference type="Gene3D" id="3.40.1010.10">
    <property type="entry name" value="Cobalt-precorrin-4 Transmethylase, Domain 1"/>
    <property type="match status" value="1"/>
</dbReference>
<dbReference type="InterPro" id="IPR035996">
    <property type="entry name" value="4pyrrol_Methylase_sf"/>
</dbReference>
<evidence type="ECO:0000256" key="2">
    <source>
        <dbReference type="ARBA" id="ARBA00022552"/>
    </source>
</evidence>
<dbReference type="SUPFAM" id="SSF53790">
    <property type="entry name" value="Tetrapyrrole methylase"/>
    <property type="match status" value="1"/>
</dbReference>
<evidence type="ECO:0000256" key="4">
    <source>
        <dbReference type="ARBA" id="ARBA00022679"/>
    </source>
</evidence>
<comment type="function">
    <text evidence="6">Catalyzes the 2'-O-methylation of the ribose of cytidine 1402 (C1402) in 16S rRNA.</text>
</comment>
<dbReference type="NCBIfam" id="TIGR00096">
    <property type="entry name" value="16S rRNA (cytidine(1402)-2'-O)-methyltransferase"/>
    <property type="match status" value="1"/>
</dbReference>
<dbReference type="PANTHER" id="PTHR46111:SF1">
    <property type="entry name" value="RIBOSOMAL RNA SMALL SUBUNIT METHYLTRANSFERASE I"/>
    <property type="match status" value="1"/>
</dbReference>
<comment type="caution">
    <text evidence="8">The sequence shown here is derived from an EMBL/GenBank/DDBJ whole genome shotgun (WGS) entry which is preliminary data.</text>
</comment>
<dbReference type="PATRIC" id="fig|1619001.3.peg.862"/>
<evidence type="ECO:0000256" key="1">
    <source>
        <dbReference type="ARBA" id="ARBA00022490"/>
    </source>
</evidence>
<protein>
    <recommendedName>
        <fullName evidence="6">Ribosomal RNA small subunit methyltransferase I</fullName>
        <ecNumber evidence="6">2.1.1.198</ecNumber>
    </recommendedName>
    <alternativeName>
        <fullName evidence="6">16S rRNA 2'-O-ribose C1402 methyltransferase</fullName>
    </alternativeName>
    <alternativeName>
        <fullName evidence="6">rRNA (cytidine-2'-O-)-methyltransferase RsmI</fullName>
    </alternativeName>
</protein>
<proteinExistence type="inferred from homology"/>
<evidence type="ECO:0000313" key="9">
    <source>
        <dbReference type="Proteomes" id="UP000034705"/>
    </source>
</evidence>
<dbReference type="AlphaFoldDB" id="A0A0G1RQH7"/>
<dbReference type="PANTHER" id="PTHR46111">
    <property type="entry name" value="RIBOSOMAL RNA SMALL SUBUNIT METHYLTRANSFERASE I"/>
    <property type="match status" value="1"/>
</dbReference>
<dbReference type="Proteomes" id="UP000034705">
    <property type="component" value="Unassembled WGS sequence"/>
</dbReference>
<keyword evidence="2 6" id="KW-0698">rRNA processing</keyword>
<name>A0A0G1RQH7_9BACT</name>
<dbReference type="FunFam" id="3.30.950.10:FF:000002">
    <property type="entry name" value="Ribosomal RNA small subunit methyltransferase I"/>
    <property type="match status" value="1"/>
</dbReference>
<evidence type="ECO:0000256" key="3">
    <source>
        <dbReference type="ARBA" id="ARBA00022603"/>
    </source>
</evidence>
<evidence type="ECO:0000256" key="6">
    <source>
        <dbReference type="HAMAP-Rule" id="MF_01877"/>
    </source>
</evidence>
<reference evidence="8 9" key="1">
    <citation type="journal article" date="2015" name="Nature">
        <title>rRNA introns, odd ribosomes, and small enigmatic genomes across a large radiation of phyla.</title>
        <authorList>
            <person name="Brown C.T."/>
            <person name="Hug L.A."/>
            <person name="Thomas B.C."/>
            <person name="Sharon I."/>
            <person name="Castelle C.J."/>
            <person name="Singh A."/>
            <person name="Wilkins M.J."/>
            <person name="Williams K.H."/>
            <person name="Banfield J.F."/>
        </authorList>
    </citation>
    <scope>NUCLEOTIDE SEQUENCE [LARGE SCALE GENOMIC DNA]</scope>
</reference>
<dbReference type="Pfam" id="PF00590">
    <property type="entry name" value="TP_methylase"/>
    <property type="match status" value="1"/>
</dbReference>
<comment type="subcellular location">
    <subcellularLocation>
        <location evidence="6">Cytoplasm</location>
    </subcellularLocation>
</comment>
<dbReference type="GO" id="GO:0005737">
    <property type="term" value="C:cytoplasm"/>
    <property type="evidence" value="ECO:0007669"/>
    <property type="project" value="UniProtKB-SubCell"/>
</dbReference>
<comment type="similarity">
    <text evidence="6">Belongs to the methyltransferase superfamily. RsmI family.</text>
</comment>
<dbReference type="InterPro" id="IPR000878">
    <property type="entry name" value="4pyrrol_Mease"/>
</dbReference>
<keyword evidence="3 6" id="KW-0489">Methyltransferase</keyword>
<sequence>MPGRLYIVATPLGNLQDVSERAKTTLARAEKILCEDTRVTAHLLHAFDIHVPMVSYHQHSSMLREKEIVDWLRDGQTLALVTDAGTPGISDPGGKLIHTILQVVGSDVEIIPIPGPCAAITALSVSGFPTDHFLFLGFPPQKNGRKKYFEQIRVHSETVVCYESTHRVVKTLEQLKEILGDRSIMVARELTKMYETLYRGTAAHILEQLKHTSNKGEFVIVIGPS</sequence>
<evidence type="ECO:0000313" key="8">
    <source>
        <dbReference type="EMBL" id="KKU32213.1"/>
    </source>
</evidence>
<dbReference type="PIRSF" id="PIRSF005917">
    <property type="entry name" value="MTase_YraL"/>
    <property type="match status" value="1"/>
</dbReference>
<organism evidence="8 9">
    <name type="scientific">Candidatus Uhrbacteria bacterium GW2011_GWF2_46_218</name>
    <dbReference type="NCBI Taxonomy" id="1619001"/>
    <lineage>
        <taxon>Bacteria</taxon>
        <taxon>Candidatus Uhriibacteriota</taxon>
    </lineage>
</organism>
<keyword evidence="1 6" id="KW-0963">Cytoplasm</keyword>
<comment type="catalytic activity">
    <reaction evidence="6">
        <text>cytidine(1402) in 16S rRNA + S-adenosyl-L-methionine = 2'-O-methylcytidine(1402) in 16S rRNA + S-adenosyl-L-homocysteine + H(+)</text>
        <dbReference type="Rhea" id="RHEA:42924"/>
        <dbReference type="Rhea" id="RHEA-COMP:10285"/>
        <dbReference type="Rhea" id="RHEA-COMP:10286"/>
        <dbReference type="ChEBI" id="CHEBI:15378"/>
        <dbReference type="ChEBI" id="CHEBI:57856"/>
        <dbReference type="ChEBI" id="CHEBI:59789"/>
        <dbReference type="ChEBI" id="CHEBI:74495"/>
        <dbReference type="ChEBI" id="CHEBI:82748"/>
        <dbReference type="EC" id="2.1.1.198"/>
    </reaction>
</comment>
<evidence type="ECO:0000259" key="7">
    <source>
        <dbReference type="Pfam" id="PF00590"/>
    </source>
</evidence>
<dbReference type="InterPro" id="IPR014777">
    <property type="entry name" value="4pyrrole_Mease_sub1"/>
</dbReference>
<dbReference type="EC" id="2.1.1.198" evidence="6"/>
<dbReference type="InterPro" id="IPR014776">
    <property type="entry name" value="4pyrrole_Mease_sub2"/>
</dbReference>
<gene>
    <name evidence="6" type="primary">rsmI</name>
    <name evidence="8" type="ORF">UX45_C0023G0013</name>
</gene>
<dbReference type="Gene3D" id="3.30.950.10">
    <property type="entry name" value="Methyltransferase, Cobalt-precorrin-4 Transmethylase, Domain 2"/>
    <property type="match status" value="1"/>
</dbReference>
<keyword evidence="4 6" id="KW-0808">Transferase</keyword>
<dbReference type="EMBL" id="LCMG01000023">
    <property type="protein sequence ID" value="KKU32213.1"/>
    <property type="molecule type" value="Genomic_DNA"/>
</dbReference>